<dbReference type="PANTHER" id="PTHR23155:SF1232">
    <property type="entry name" value="OS09G0270700 PROTEIN"/>
    <property type="match status" value="1"/>
</dbReference>
<comment type="similarity">
    <text evidence="1">Belongs to the disease resistance NB-LRR family.</text>
</comment>
<dbReference type="Gene3D" id="1.10.8.430">
    <property type="entry name" value="Helical domain of apoptotic protease-activating factors"/>
    <property type="match status" value="1"/>
</dbReference>
<dbReference type="Proteomes" id="UP001454036">
    <property type="component" value="Unassembled WGS sequence"/>
</dbReference>
<protein>
    <submittedName>
        <fullName evidence="11">Antimicrobial response protein</fullName>
    </submittedName>
</protein>
<dbReference type="FunFam" id="3.40.50.300:FF:001091">
    <property type="entry name" value="Probable disease resistance protein At1g61300"/>
    <property type="match status" value="1"/>
</dbReference>
<evidence type="ECO:0000259" key="10">
    <source>
        <dbReference type="Pfam" id="PF23598"/>
    </source>
</evidence>
<dbReference type="Pfam" id="PF23598">
    <property type="entry name" value="LRR_14"/>
    <property type="match status" value="1"/>
</dbReference>
<keyword evidence="6" id="KW-0067">ATP-binding</keyword>
<proteinExistence type="inferred from homology"/>
<dbReference type="InterPro" id="IPR058922">
    <property type="entry name" value="WHD_DRP"/>
</dbReference>
<dbReference type="InterPro" id="IPR036388">
    <property type="entry name" value="WH-like_DNA-bd_sf"/>
</dbReference>
<dbReference type="InterPro" id="IPR044974">
    <property type="entry name" value="Disease_R_plants"/>
</dbReference>
<feature type="domain" description="Disease resistance protein winged helix" evidence="9">
    <location>
        <begin position="430"/>
        <end position="501"/>
    </location>
</feature>
<reference evidence="11 12" key="1">
    <citation type="submission" date="2024-01" db="EMBL/GenBank/DDBJ databases">
        <title>The complete chloroplast genome sequence of Lithospermum erythrorhizon: insights into the phylogenetic relationship among Boraginaceae species and the maternal lineages of purple gromwells.</title>
        <authorList>
            <person name="Okada T."/>
            <person name="Watanabe K."/>
        </authorList>
    </citation>
    <scope>NUCLEOTIDE SEQUENCE [LARGE SCALE GENOMIC DNA]</scope>
</reference>
<dbReference type="SUPFAM" id="SSF52540">
    <property type="entry name" value="P-loop containing nucleoside triphosphate hydrolases"/>
    <property type="match status" value="1"/>
</dbReference>
<dbReference type="InterPro" id="IPR002182">
    <property type="entry name" value="NB-ARC"/>
</dbReference>
<dbReference type="InterPro" id="IPR032675">
    <property type="entry name" value="LRR_dom_sf"/>
</dbReference>
<dbReference type="Gene3D" id="3.80.10.10">
    <property type="entry name" value="Ribonuclease Inhibitor"/>
    <property type="match status" value="1"/>
</dbReference>
<feature type="domain" description="Disease resistance N-terminal" evidence="8">
    <location>
        <begin position="5"/>
        <end position="88"/>
    </location>
</feature>
<sequence length="908" mass="104556">MADGAVSFLLEKLTTILVQNASLLGNCQEDIEEIKLELESMRSFLKDADQRQGKSELVETWVKQVREVAYQVENIVDEFMYFKDAGKHSRGIRYLVEFPGNVISRHRIASKLSRIKLKVHEVSERSKRYAFDAKVEENRSKVVPADWWHHHGESSIFDEEELVGMDENKEKLFFWLTEDEPRRTIVSIVGMGGLGKTTLVTRVYKNEMLKQVFDCWAWVSVSQTHGVEELLRSMIKEFLKGDQARISTNVALMNYRQLMEMLVDYLHTKRYLAVLDDVWNIDLWSRIRGAFPDNNCGSRIIFTTRNQNVATSVGRGSRIHRLGPLQESDAWTLFSKKSFWNESDHQCPPELEPLARVILRKCEGLPLAIVAIGGLLCSRSKLVVEWKKVLDSLNWQLSYNPMLERVKGILLLSFNDLPYFLKYCFLYCCVFHDGYLIKRKKLIRLWIAEGFIVERKGVTMEEVAEEYLGELILRCMIQVTETSDTGRVKTLRVHDVMRELALTTSEKENFCTTYDAHDSTHFKNIQRLSVHNRGAKFQLSRNTSRYLRSLFVFETDMCATFPLDICASSFKFLKVLDLQGAFIEKLPTTLFDLFNLSYLNLRKTRIKVLPGSIERLKNLQILDIRQTYVQKLPKGLMNLVKLRHLFISQSDDRAPCAFQVPTGISNLQSLQSLACIKAEEEIIQQIGFLTELKRLDIMMLGEKDGGKLCSSIQQMACLHRLSITAKHNEHLELDDLHLPPPFLQKLSLIGKLRKLPHWVGSLQNIAHLYLGSSCLLDDMLLDLKKIPNLVFLELNEAFKGDLLHFRDGGFLKLNKLKLLRLHELVGVDMDNGALPRLRELSLIHCQKLKVLPYGIEHVVSLQKLHLEEIPVELIQRLQSDEGDRAKVAHIGNITCVFQRGETRVVEVL</sequence>
<evidence type="ECO:0000256" key="6">
    <source>
        <dbReference type="ARBA" id="ARBA00022840"/>
    </source>
</evidence>
<keyword evidence="5" id="KW-0611">Plant defense</keyword>
<keyword evidence="3" id="KW-0677">Repeat</keyword>
<evidence type="ECO:0000256" key="1">
    <source>
        <dbReference type="ARBA" id="ARBA00008894"/>
    </source>
</evidence>
<evidence type="ECO:0000256" key="5">
    <source>
        <dbReference type="ARBA" id="ARBA00022821"/>
    </source>
</evidence>
<dbReference type="InterPro" id="IPR055414">
    <property type="entry name" value="LRR_R13L4/SHOC2-like"/>
</dbReference>
<dbReference type="FunFam" id="1.10.10.10:FF:000322">
    <property type="entry name" value="Probable disease resistance protein At1g63360"/>
    <property type="match status" value="1"/>
</dbReference>
<dbReference type="Pfam" id="PF23559">
    <property type="entry name" value="WHD_DRP"/>
    <property type="match status" value="1"/>
</dbReference>
<evidence type="ECO:0000259" key="7">
    <source>
        <dbReference type="Pfam" id="PF00931"/>
    </source>
</evidence>
<evidence type="ECO:0000256" key="3">
    <source>
        <dbReference type="ARBA" id="ARBA00022737"/>
    </source>
</evidence>
<evidence type="ECO:0000256" key="2">
    <source>
        <dbReference type="ARBA" id="ARBA00022614"/>
    </source>
</evidence>
<dbReference type="Gene3D" id="1.10.10.10">
    <property type="entry name" value="Winged helix-like DNA-binding domain superfamily/Winged helix DNA-binding domain"/>
    <property type="match status" value="1"/>
</dbReference>
<dbReference type="GO" id="GO:0005524">
    <property type="term" value="F:ATP binding"/>
    <property type="evidence" value="ECO:0007669"/>
    <property type="project" value="UniProtKB-KW"/>
</dbReference>
<dbReference type="GO" id="GO:0043531">
    <property type="term" value="F:ADP binding"/>
    <property type="evidence" value="ECO:0007669"/>
    <property type="project" value="InterPro"/>
</dbReference>
<dbReference type="PRINTS" id="PR00364">
    <property type="entry name" value="DISEASERSIST"/>
</dbReference>
<accession>A0AAV3P978</accession>
<dbReference type="InterPro" id="IPR042197">
    <property type="entry name" value="Apaf_helical"/>
</dbReference>
<evidence type="ECO:0000256" key="4">
    <source>
        <dbReference type="ARBA" id="ARBA00022741"/>
    </source>
</evidence>
<name>A0AAV3P978_LITER</name>
<evidence type="ECO:0000313" key="11">
    <source>
        <dbReference type="EMBL" id="GAA0146825.1"/>
    </source>
</evidence>
<dbReference type="Pfam" id="PF00931">
    <property type="entry name" value="NB-ARC"/>
    <property type="match status" value="1"/>
</dbReference>
<dbReference type="EMBL" id="BAABME010000988">
    <property type="protein sequence ID" value="GAA0146825.1"/>
    <property type="molecule type" value="Genomic_DNA"/>
</dbReference>
<evidence type="ECO:0000313" key="12">
    <source>
        <dbReference type="Proteomes" id="UP001454036"/>
    </source>
</evidence>
<evidence type="ECO:0000259" key="9">
    <source>
        <dbReference type="Pfam" id="PF23559"/>
    </source>
</evidence>
<feature type="domain" description="Disease resistance R13L4/SHOC-2-like LRR" evidence="10">
    <location>
        <begin position="547"/>
        <end position="866"/>
    </location>
</feature>
<dbReference type="AlphaFoldDB" id="A0AAV3P978"/>
<dbReference type="GO" id="GO:0098542">
    <property type="term" value="P:defense response to other organism"/>
    <property type="evidence" value="ECO:0007669"/>
    <property type="project" value="TreeGrafter"/>
</dbReference>
<dbReference type="InterPro" id="IPR038005">
    <property type="entry name" value="RX-like_CC"/>
</dbReference>
<dbReference type="SUPFAM" id="SSF52058">
    <property type="entry name" value="L domain-like"/>
    <property type="match status" value="1"/>
</dbReference>
<gene>
    <name evidence="11" type="ORF">LIER_06687</name>
</gene>
<dbReference type="Pfam" id="PF18052">
    <property type="entry name" value="Rx_N"/>
    <property type="match status" value="1"/>
</dbReference>
<dbReference type="PANTHER" id="PTHR23155">
    <property type="entry name" value="DISEASE RESISTANCE PROTEIN RP"/>
    <property type="match status" value="1"/>
</dbReference>
<dbReference type="Gene3D" id="3.40.50.300">
    <property type="entry name" value="P-loop containing nucleotide triphosphate hydrolases"/>
    <property type="match status" value="1"/>
</dbReference>
<dbReference type="CDD" id="cd14798">
    <property type="entry name" value="RX-CC_like"/>
    <property type="match status" value="1"/>
</dbReference>
<keyword evidence="12" id="KW-1185">Reference proteome</keyword>
<dbReference type="Gene3D" id="1.20.5.4130">
    <property type="match status" value="1"/>
</dbReference>
<comment type="caution">
    <text evidence="11">The sequence shown here is derived from an EMBL/GenBank/DDBJ whole genome shotgun (WGS) entry which is preliminary data.</text>
</comment>
<dbReference type="InterPro" id="IPR027417">
    <property type="entry name" value="P-loop_NTPase"/>
</dbReference>
<dbReference type="GO" id="GO:0051607">
    <property type="term" value="P:defense response to virus"/>
    <property type="evidence" value="ECO:0007669"/>
    <property type="project" value="UniProtKB-ARBA"/>
</dbReference>
<dbReference type="InterPro" id="IPR041118">
    <property type="entry name" value="Rx_N"/>
</dbReference>
<organism evidence="11 12">
    <name type="scientific">Lithospermum erythrorhizon</name>
    <name type="common">Purple gromwell</name>
    <name type="synonym">Lithospermum officinale var. erythrorhizon</name>
    <dbReference type="NCBI Taxonomy" id="34254"/>
    <lineage>
        <taxon>Eukaryota</taxon>
        <taxon>Viridiplantae</taxon>
        <taxon>Streptophyta</taxon>
        <taxon>Embryophyta</taxon>
        <taxon>Tracheophyta</taxon>
        <taxon>Spermatophyta</taxon>
        <taxon>Magnoliopsida</taxon>
        <taxon>eudicotyledons</taxon>
        <taxon>Gunneridae</taxon>
        <taxon>Pentapetalae</taxon>
        <taxon>asterids</taxon>
        <taxon>lamiids</taxon>
        <taxon>Boraginales</taxon>
        <taxon>Boraginaceae</taxon>
        <taxon>Boraginoideae</taxon>
        <taxon>Lithospermeae</taxon>
        <taxon>Lithospermum</taxon>
    </lineage>
</organism>
<evidence type="ECO:0000259" key="8">
    <source>
        <dbReference type="Pfam" id="PF18052"/>
    </source>
</evidence>
<keyword evidence="2" id="KW-0433">Leucine-rich repeat</keyword>
<feature type="domain" description="NB-ARC" evidence="7">
    <location>
        <begin position="167"/>
        <end position="342"/>
    </location>
</feature>
<keyword evidence="4" id="KW-0547">Nucleotide-binding</keyword>